<dbReference type="CDD" id="cd06464">
    <property type="entry name" value="ACD_sHsps-like"/>
    <property type="match status" value="1"/>
</dbReference>
<feature type="domain" description="SHSP" evidence="3">
    <location>
        <begin position="65"/>
        <end position="180"/>
    </location>
</feature>
<dbReference type="PROSITE" id="PS01031">
    <property type="entry name" value="SHSP"/>
    <property type="match status" value="1"/>
</dbReference>
<dbReference type="Gene3D" id="2.60.40.790">
    <property type="match status" value="1"/>
</dbReference>
<dbReference type="InterPro" id="IPR002068">
    <property type="entry name" value="A-crystallin/Hsp20_dom"/>
</dbReference>
<accession>A0ABV7MAR1</accession>
<comment type="similarity">
    <text evidence="1 2">Belongs to the small heat shock protein (HSP20) family.</text>
</comment>
<sequence>MKVRDLVPWGRRKNADHAPALRFRGGRDHRQDRERPLDLFQDEMNDVFERFFRRFDAPSFDRFGGLFGGVPQPLVDVSETDKEIKIVVDLPGLDEDDIDVSVTGNLLTVRGERREERDEDERGFVVHERTIGTFYRSIPLPPGIDPDKAKAEFKRGVLKVRIPKTADAAGHTKRIEVKAA</sequence>
<dbReference type="InterPro" id="IPR007052">
    <property type="entry name" value="CS_dom"/>
</dbReference>
<evidence type="ECO:0000259" key="3">
    <source>
        <dbReference type="PROSITE" id="PS01031"/>
    </source>
</evidence>
<dbReference type="Proteomes" id="UP001595607">
    <property type="component" value="Unassembled WGS sequence"/>
</dbReference>
<evidence type="ECO:0000259" key="4">
    <source>
        <dbReference type="PROSITE" id="PS51203"/>
    </source>
</evidence>
<reference evidence="6" key="1">
    <citation type="journal article" date="2019" name="Int. J. Syst. Evol. Microbiol.">
        <title>The Global Catalogue of Microorganisms (GCM) 10K type strain sequencing project: providing services to taxonomists for standard genome sequencing and annotation.</title>
        <authorList>
            <consortium name="The Broad Institute Genomics Platform"/>
            <consortium name="The Broad Institute Genome Sequencing Center for Infectious Disease"/>
            <person name="Wu L."/>
            <person name="Ma J."/>
        </authorList>
    </citation>
    <scope>NUCLEOTIDE SEQUENCE [LARGE SCALE GENOMIC DNA]</scope>
    <source>
        <strain evidence="6">KCTC 22245</strain>
    </source>
</reference>
<feature type="domain" description="CS" evidence="4">
    <location>
        <begin position="70"/>
        <end position="176"/>
    </location>
</feature>
<evidence type="ECO:0000256" key="2">
    <source>
        <dbReference type="RuleBase" id="RU003616"/>
    </source>
</evidence>
<name>A0ABV7MAR1_9PROT</name>
<evidence type="ECO:0000256" key="1">
    <source>
        <dbReference type="PROSITE-ProRule" id="PRU00285"/>
    </source>
</evidence>
<evidence type="ECO:0000313" key="6">
    <source>
        <dbReference type="Proteomes" id="UP001595607"/>
    </source>
</evidence>
<evidence type="ECO:0000313" key="5">
    <source>
        <dbReference type="EMBL" id="MFC3302521.1"/>
    </source>
</evidence>
<dbReference type="RefSeq" id="WP_189570848.1">
    <property type="nucleotide sequence ID" value="NZ_BMXU01000001.1"/>
</dbReference>
<dbReference type="InterPro" id="IPR031107">
    <property type="entry name" value="Small_HSP"/>
</dbReference>
<comment type="caution">
    <text evidence="5">The sequence shown here is derived from an EMBL/GenBank/DDBJ whole genome shotgun (WGS) entry which is preliminary data.</text>
</comment>
<dbReference type="Pfam" id="PF00011">
    <property type="entry name" value="HSP20"/>
    <property type="match status" value="1"/>
</dbReference>
<dbReference type="PROSITE" id="PS51203">
    <property type="entry name" value="CS"/>
    <property type="match status" value="1"/>
</dbReference>
<gene>
    <name evidence="5" type="ORF">ACFONP_07230</name>
</gene>
<keyword evidence="6" id="KW-1185">Reference proteome</keyword>
<proteinExistence type="inferred from homology"/>
<dbReference type="EMBL" id="JBHRVA010000002">
    <property type="protein sequence ID" value="MFC3302521.1"/>
    <property type="molecule type" value="Genomic_DNA"/>
</dbReference>
<protein>
    <submittedName>
        <fullName evidence="5">Hsp20/alpha crystallin family protein</fullName>
    </submittedName>
</protein>
<dbReference type="PANTHER" id="PTHR11527">
    <property type="entry name" value="HEAT-SHOCK PROTEIN 20 FAMILY MEMBER"/>
    <property type="match status" value="1"/>
</dbReference>
<dbReference type="InterPro" id="IPR008978">
    <property type="entry name" value="HSP20-like_chaperone"/>
</dbReference>
<dbReference type="SUPFAM" id="SSF49764">
    <property type="entry name" value="HSP20-like chaperones"/>
    <property type="match status" value="1"/>
</dbReference>
<organism evidence="5 6">
    <name type="scientific">Parvularcula lutaonensis</name>
    <dbReference type="NCBI Taxonomy" id="491923"/>
    <lineage>
        <taxon>Bacteria</taxon>
        <taxon>Pseudomonadati</taxon>
        <taxon>Pseudomonadota</taxon>
        <taxon>Alphaproteobacteria</taxon>
        <taxon>Parvularculales</taxon>
        <taxon>Parvularculaceae</taxon>
        <taxon>Parvularcula</taxon>
    </lineage>
</organism>